<name>A0AAE0GN03_9CHLO</name>
<gene>
    <name evidence="3" type="ORF">CYMTET_11170</name>
</gene>
<dbReference type="GO" id="GO:0016491">
    <property type="term" value="F:oxidoreductase activity"/>
    <property type="evidence" value="ECO:0007669"/>
    <property type="project" value="InterPro"/>
</dbReference>
<comment type="caution">
    <text evidence="3">The sequence shown here is derived from an EMBL/GenBank/DDBJ whole genome shotgun (WGS) entry which is preliminary data.</text>
</comment>
<keyword evidence="4" id="KW-1185">Reference proteome</keyword>
<dbReference type="InterPro" id="IPR020471">
    <property type="entry name" value="AKR"/>
</dbReference>
<proteinExistence type="predicted"/>
<dbReference type="SUPFAM" id="SSF51430">
    <property type="entry name" value="NAD(P)-linked oxidoreductase"/>
    <property type="match status" value="1"/>
</dbReference>
<organism evidence="3 4">
    <name type="scientific">Cymbomonas tetramitiformis</name>
    <dbReference type="NCBI Taxonomy" id="36881"/>
    <lineage>
        <taxon>Eukaryota</taxon>
        <taxon>Viridiplantae</taxon>
        <taxon>Chlorophyta</taxon>
        <taxon>Pyramimonadophyceae</taxon>
        <taxon>Pyramimonadales</taxon>
        <taxon>Pyramimonadaceae</taxon>
        <taxon>Cymbomonas</taxon>
    </lineage>
</organism>
<feature type="domain" description="NADP-dependent oxidoreductase" evidence="2">
    <location>
        <begin position="138"/>
        <end position="396"/>
    </location>
</feature>
<dbReference type="PANTHER" id="PTHR11732">
    <property type="entry name" value="ALDO/KETO REDUCTASE"/>
    <property type="match status" value="1"/>
</dbReference>
<dbReference type="Pfam" id="PF00248">
    <property type="entry name" value="Aldo_ket_red"/>
    <property type="match status" value="1"/>
</dbReference>
<reference evidence="3 4" key="1">
    <citation type="journal article" date="2015" name="Genome Biol. Evol.">
        <title>Comparative Genomics of a Bacterivorous Green Alga Reveals Evolutionary Causalities and Consequences of Phago-Mixotrophic Mode of Nutrition.</title>
        <authorList>
            <person name="Burns J.A."/>
            <person name="Paasch A."/>
            <person name="Narechania A."/>
            <person name="Kim E."/>
        </authorList>
    </citation>
    <scope>NUCLEOTIDE SEQUENCE [LARGE SCALE GENOMIC DNA]</scope>
    <source>
        <strain evidence="3 4">PLY_AMNH</strain>
    </source>
</reference>
<dbReference type="Proteomes" id="UP001190700">
    <property type="component" value="Unassembled WGS sequence"/>
</dbReference>
<feature type="region of interest" description="Disordered" evidence="1">
    <location>
        <begin position="394"/>
        <end position="413"/>
    </location>
</feature>
<evidence type="ECO:0000313" key="3">
    <source>
        <dbReference type="EMBL" id="KAK3281023.1"/>
    </source>
</evidence>
<dbReference type="AlphaFoldDB" id="A0AAE0GN03"/>
<feature type="compositionally biased region" description="Polar residues" evidence="1">
    <location>
        <begin position="394"/>
        <end position="411"/>
    </location>
</feature>
<evidence type="ECO:0000313" key="4">
    <source>
        <dbReference type="Proteomes" id="UP001190700"/>
    </source>
</evidence>
<dbReference type="Gene3D" id="3.20.20.100">
    <property type="entry name" value="NADP-dependent oxidoreductase domain"/>
    <property type="match status" value="1"/>
</dbReference>
<evidence type="ECO:0000259" key="2">
    <source>
        <dbReference type="Pfam" id="PF00248"/>
    </source>
</evidence>
<dbReference type="InterPro" id="IPR036812">
    <property type="entry name" value="NAD(P)_OxRdtase_dom_sf"/>
</dbReference>
<dbReference type="EMBL" id="LGRX02004091">
    <property type="protein sequence ID" value="KAK3281023.1"/>
    <property type="molecule type" value="Genomic_DNA"/>
</dbReference>
<sequence>MAFVTASMFSSYTAVPTVAHRLDCVTLRRRFQKTATTRPRVAAGVPSVLSGHLQHSTSRKQAYVECVDRGGSEGPAAVGDVEQVSFDRRSALLGIASTPAWWTATTLPAGARNVTTIPTWTLDGGVEFPILALNTVGLTMEDAERAVRLAQEAGITHVDFHPDRERDGVAKFIASSGREGLFLNTKIRKAPPGISPTEAAEATRRQIDEDLGILGVDSVDMLMLRDSADCDVIQAQWAALEAALAAGKTRSIGVINFCEFSLSCVLQSAVVKPAINYFMLHVGMGPDAHGLRSFGESRGVRTFAYGAVGEPGPSDELLSSPVLRRIGAAHKRSAEEVALRWVLQNGAAVSVRPTTAFGLGVSTCTEGPTCSLGLQARAQSFEWSLTSEEMAELNSISSPDGNPTLFSSTGCPGSWGSLGEEGKAALLGNK</sequence>
<protein>
    <recommendedName>
        <fullName evidence="2">NADP-dependent oxidoreductase domain-containing protein</fullName>
    </recommendedName>
</protein>
<dbReference type="InterPro" id="IPR023210">
    <property type="entry name" value="NADP_OxRdtase_dom"/>
</dbReference>
<dbReference type="PRINTS" id="PR00069">
    <property type="entry name" value="ALDKETRDTASE"/>
</dbReference>
<accession>A0AAE0GN03</accession>
<evidence type="ECO:0000256" key="1">
    <source>
        <dbReference type="SAM" id="MobiDB-lite"/>
    </source>
</evidence>